<organism evidence="1 2">
    <name type="scientific">Lactuca saligna</name>
    <name type="common">Willowleaf lettuce</name>
    <dbReference type="NCBI Taxonomy" id="75948"/>
    <lineage>
        <taxon>Eukaryota</taxon>
        <taxon>Viridiplantae</taxon>
        <taxon>Streptophyta</taxon>
        <taxon>Embryophyta</taxon>
        <taxon>Tracheophyta</taxon>
        <taxon>Spermatophyta</taxon>
        <taxon>Magnoliopsida</taxon>
        <taxon>eudicotyledons</taxon>
        <taxon>Gunneridae</taxon>
        <taxon>Pentapetalae</taxon>
        <taxon>asterids</taxon>
        <taxon>campanulids</taxon>
        <taxon>Asterales</taxon>
        <taxon>Asteraceae</taxon>
        <taxon>Cichorioideae</taxon>
        <taxon>Cichorieae</taxon>
        <taxon>Lactucinae</taxon>
        <taxon>Lactuca</taxon>
    </lineage>
</organism>
<sequence>MKAQYETRSSKKIIAVKVLVPLEIESIIDNRFKMDEEIATVLNKKPTVLSKEPPKDLEKMTLGRIRKDDWSVAFQLREQPAVNFHRVSYIQEVRKMDKEIATIYNKNPIVLPKEPSKDLDKMNLGRI</sequence>
<dbReference type="Proteomes" id="UP001177003">
    <property type="component" value="Chromosome 4"/>
</dbReference>
<reference evidence="1" key="1">
    <citation type="submission" date="2023-04" db="EMBL/GenBank/DDBJ databases">
        <authorList>
            <person name="Vijverberg K."/>
            <person name="Xiong W."/>
            <person name="Schranz E."/>
        </authorList>
    </citation>
    <scope>NUCLEOTIDE SEQUENCE</scope>
</reference>
<dbReference type="AlphaFoldDB" id="A0AA35YSA1"/>
<keyword evidence="2" id="KW-1185">Reference proteome</keyword>
<protein>
    <submittedName>
        <fullName evidence="1">Uncharacterized protein</fullName>
    </submittedName>
</protein>
<proteinExistence type="predicted"/>
<evidence type="ECO:0000313" key="1">
    <source>
        <dbReference type="EMBL" id="CAI9279323.1"/>
    </source>
</evidence>
<accession>A0AA35YSA1</accession>
<dbReference type="EMBL" id="OX465080">
    <property type="protein sequence ID" value="CAI9279323.1"/>
    <property type="molecule type" value="Genomic_DNA"/>
</dbReference>
<gene>
    <name evidence="1" type="ORF">LSALG_LOCUS19128</name>
</gene>
<name>A0AA35YSA1_LACSI</name>
<evidence type="ECO:0000313" key="2">
    <source>
        <dbReference type="Proteomes" id="UP001177003"/>
    </source>
</evidence>